<dbReference type="InterPro" id="IPR029033">
    <property type="entry name" value="His_PPase_superfam"/>
</dbReference>
<evidence type="ECO:0000313" key="5">
    <source>
        <dbReference type="Proteomes" id="UP000275267"/>
    </source>
</evidence>
<evidence type="ECO:0000313" key="4">
    <source>
        <dbReference type="EMBL" id="RLN03676.1"/>
    </source>
</evidence>
<sequence length="300" mass="31890">MLWRLPTSTPLPPLPAPPAPSIASLAASLPSPASAVAASRPLGPANFPQIRRVRSPEAAPGMSSSASSAEGYPAAAGGDFTEVVIVRHGETSWNASRIIQGHMDAELNDIGRRQAVVVAHRLSREVKAAAIYSSDLKRAAETAQTIARICNLPNVVFDPALRERHIGDLQGMKFQDAATERPEAYKAFVSHKRNQPIPGGGESLDQLSERCVSCLYNIVEKHKGERVIVVSHGGTIRELYRHASPTRPLHGKIHNTSVSVILVSGTTGRCIVKTCGDISHLQEAGAGVLENAFGGDKNSA</sequence>
<comment type="caution">
    <text evidence="4">The sequence shown here is derived from an EMBL/GenBank/DDBJ whole genome shotgun (WGS) entry which is preliminary data.</text>
</comment>
<dbReference type="FunFam" id="3.40.50.1240:FF:000029">
    <property type="entry name" value="Phosphoglycerate mutase-like protein 4"/>
    <property type="match status" value="1"/>
</dbReference>
<dbReference type="GO" id="GO:0005829">
    <property type="term" value="C:cytosol"/>
    <property type="evidence" value="ECO:0007669"/>
    <property type="project" value="TreeGrafter"/>
</dbReference>
<dbReference type="PANTHER" id="PTHR48100:SF34">
    <property type="entry name" value="PHOSPHOGLYCERATE MUTASE-LIKE PROTEIN 4"/>
    <property type="match status" value="1"/>
</dbReference>
<dbReference type="AlphaFoldDB" id="A0A3L6RH68"/>
<dbReference type="EMBL" id="PQIB02000008">
    <property type="protein sequence ID" value="RLN03676.1"/>
    <property type="molecule type" value="Genomic_DNA"/>
</dbReference>
<dbReference type="PANTHER" id="PTHR48100">
    <property type="entry name" value="BROAD-SPECIFICITY PHOSPHATASE YOR283W-RELATED"/>
    <property type="match status" value="1"/>
</dbReference>
<reference evidence="5" key="1">
    <citation type="journal article" date="2019" name="Nat. Commun.">
        <title>The genome of broomcorn millet.</title>
        <authorList>
            <person name="Zou C."/>
            <person name="Miki D."/>
            <person name="Li D."/>
            <person name="Tang Q."/>
            <person name="Xiao L."/>
            <person name="Rajput S."/>
            <person name="Deng P."/>
            <person name="Jia W."/>
            <person name="Huang R."/>
            <person name="Zhang M."/>
            <person name="Sun Y."/>
            <person name="Hu J."/>
            <person name="Fu X."/>
            <person name="Schnable P.S."/>
            <person name="Li F."/>
            <person name="Zhang H."/>
            <person name="Feng B."/>
            <person name="Zhu X."/>
            <person name="Liu R."/>
            <person name="Schnable J.C."/>
            <person name="Zhu J.-K."/>
            <person name="Zhang H."/>
        </authorList>
    </citation>
    <scope>NUCLEOTIDE SEQUENCE [LARGE SCALE GENOMIC DNA]</scope>
</reference>
<feature type="binding site" evidence="3">
    <location>
        <position position="138"/>
    </location>
    <ligand>
        <name>substrate</name>
    </ligand>
</feature>
<feature type="binding site" evidence="3">
    <location>
        <begin position="87"/>
        <end position="94"/>
    </location>
    <ligand>
        <name>substrate</name>
    </ligand>
</feature>
<comment type="similarity">
    <text evidence="1">Belongs to the phosphoglycerate mutase family.</text>
</comment>
<dbReference type="InterPro" id="IPR001345">
    <property type="entry name" value="PG/BPGM_mutase_AS"/>
</dbReference>
<dbReference type="OrthoDB" id="354304at2759"/>
<dbReference type="InterPro" id="IPR013078">
    <property type="entry name" value="His_Pase_superF_clade-1"/>
</dbReference>
<dbReference type="Pfam" id="PF00300">
    <property type="entry name" value="His_Phos_1"/>
    <property type="match status" value="1"/>
</dbReference>
<name>A0A3L6RH68_PANMI</name>
<evidence type="ECO:0000256" key="3">
    <source>
        <dbReference type="PIRSR" id="PIRSR613078-2"/>
    </source>
</evidence>
<dbReference type="STRING" id="4540.A0A3L6RH68"/>
<proteinExistence type="inferred from homology"/>
<feature type="active site" description="Proton donor/acceptor" evidence="2">
    <location>
        <position position="163"/>
    </location>
</feature>
<accession>A0A3L6RH68</accession>
<dbReference type="PROSITE" id="PS00175">
    <property type="entry name" value="PG_MUTASE"/>
    <property type="match status" value="1"/>
</dbReference>
<evidence type="ECO:0000256" key="2">
    <source>
        <dbReference type="PIRSR" id="PIRSR613078-1"/>
    </source>
</evidence>
<protein>
    <submittedName>
        <fullName evidence="4">Phosphoglycerate mutase-like protein 4</fullName>
    </submittedName>
</protein>
<dbReference type="SMART" id="SM00855">
    <property type="entry name" value="PGAM"/>
    <property type="match status" value="1"/>
</dbReference>
<keyword evidence="5" id="KW-1185">Reference proteome</keyword>
<dbReference type="CDD" id="cd07067">
    <property type="entry name" value="HP_PGM_like"/>
    <property type="match status" value="1"/>
</dbReference>
<evidence type="ECO:0000256" key="1">
    <source>
        <dbReference type="ARBA" id="ARBA00038362"/>
    </source>
</evidence>
<organism evidence="4 5">
    <name type="scientific">Panicum miliaceum</name>
    <name type="common">Proso millet</name>
    <name type="synonym">Broomcorn millet</name>
    <dbReference type="NCBI Taxonomy" id="4540"/>
    <lineage>
        <taxon>Eukaryota</taxon>
        <taxon>Viridiplantae</taxon>
        <taxon>Streptophyta</taxon>
        <taxon>Embryophyta</taxon>
        <taxon>Tracheophyta</taxon>
        <taxon>Spermatophyta</taxon>
        <taxon>Magnoliopsida</taxon>
        <taxon>Liliopsida</taxon>
        <taxon>Poales</taxon>
        <taxon>Poaceae</taxon>
        <taxon>PACMAD clade</taxon>
        <taxon>Panicoideae</taxon>
        <taxon>Panicodae</taxon>
        <taxon>Paniceae</taxon>
        <taxon>Panicinae</taxon>
        <taxon>Panicum</taxon>
        <taxon>Panicum sect. Panicum</taxon>
    </lineage>
</organism>
<dbReference type="Proteomes" id="UP000275267">
    <property type="component" value="Unassembled WGS sequence"/>
</dbReference>
<dbReference type="SUPFAM" id="SSF53254">
    <property type="entry name" value="Phosphoglycerate mutase-like"/>
    <property type="match status" value="1"/>
</dbReference>
<dbReference type="Gene3D" id="3.40.50.1240">
    <property type="entry name" value="Phosphoglycerate mutase-like"/>
    <property type="match status" value="1"/>
</dbReference>
<dbReference type="GO" id="GO:0016791">
    <property type="term" value="F:phosphatase activity"/>
    <property type="evidence" value="ECO:0007669"/>
    <property type="project" value="TreeGrafter"/>
</dbReference>
<dbReference type="InterPro" id="IPR050275">
    <property type="entry name" value="PGM_Phosphatase"/>
</dbReference>
<gene>
    <name evidence="4" type="ORF">C2845_PM13G20220</name>
</gene>
<feature type="active site" description="Tele-phosphohistidine intermediate" evidence="2">
    <location>
        <position position="88"/>
    </location>
</feature>